<protein>
    <submittedName>
        <fullName evidence="1">Uncharacterized protein</fullName>
    </submittedName>
</protein>
<evidence type="ECO:0000313" key="2">
    <source>
        <dbReference type="Proteomes" id="UP000235965"/>
    </source>
</evidence>
<accession>A0A2J7R612</accession>
<reference evidence="1 2" key="1">
    <citation type="submission" date="2017-12" db="EMBL/GenBank/DDBJ databases">
        <title>Hemimetabolous genomes reveal molecular basis of termite eusociality.</title>
        <authorList>
            <person name="Harrison M.C."/>
            <person name="Jongepier E."/>
            <person name="Robertson H.M."/>
            <person name="Arning N."/>
            <person name="Bitard-Feildel T."/>
            <person name="Chao H."/>
            <person name="Childers C.P."/>
            <person name="Dinh H."/>
            <person name="Doddapaneni H."/>
            <person name="Dugan S."/>
            <person name="Gowin J."/>
            <person name="Greiner C."/>
            <person name="Han Y."/>
            <person name="Hu H."/>
            <person name="Hughes D.S.T."/>
            <person name="Huylmans A.-K."/>
            <person name="Kemena C."/>
            <person name="Kremer L.P.M."/>
            <person name="Lee S.L."/>
            <person name="Lopez-Ezquerra A."/>
            <person name="Mallet L."/>
            <person name="Monroy-Kuhn J.M."/>
            <person name="Moser A."/>
            <person name="Murali S.C."/>
            <person name="Muzny D.M."/>
            <person name="Otani S."/>
            <person name="Piulachs M.-D."/>
            <person name="Poelchau M."/>
            <person name="Qu J."/>
            <person name="Schaub F."/>
            <person name="Wada-Katsumata A."/>
            <person name="Worley K.C."/>
            <person name="Xie Q."/>
            <person name="Ylla G."/>
            <person name="Poulsen M."/>
            <person name="Gibbs R.A."/>
            <person name="Schal C."/>
            <person name="Richards S."/>
            <person name="Belles X."/>
            <person name="Korb J."/>
            <person name="Bornberg-Bauer E."/>
        </authorList>
    </citation>
    <scope>NUCLEOTIDE SEQUENCE [LARGE SCALE GENOMIC DNA]</scope>
    <source>
        <tissue evidence="1">Whole body</tissue>
    </source>
</reference>
<comment type="caution">
    <text evidence="1">The sequence shown here is derived from an EMBL/GenBank/DDBJ whole genome shotgun (WGS) entry which is preliminary data.</text>
</comment>
<dbReference type="AlphaFoldDB" id="A0A2J7R612"/>
<dbReference type="InParanoid" id="A0A2J7R612"/>
<evidence type="ECO:0000313" key="1">
    <source>
        <dbReference type="EMBL" id="PNF36277.1"/>
    </source>
</evidence>
<organism evidence="1 2">
    <name type="scientific">Cryptotermes secundus</name>
    <dbReference type="NCBI Taxonomy" id="105785"/>
    <lineage>
        <taxon>Eukaryota</taxon>
        <taxon>Metazoa</taxon>
        <taxon>Ecdysozoa</taxon>
        <taxon>Arthropoda</taxon>
        <taxon>Hexapoda</taxon>
        <taxon>Insecta</taxon>
        <taxon>Pterygota</taxon>
        <taxon>Neoptera</taxon>
        <taxon>Polyneoptera</taxon>
        <taxon>Dictyoptera</taxon>
        <taxon>Blattodea</taxon>
        <taxon>Blattoidea</taxon>
        <taxon>Termitoidae</taxon>
        <taxon>Kalotermitidae</taxon>
        <taxon>Cryptotermitinae</taxon>
        <taxon>Cryptotermes</taxon>
    </lineage>
</organism>
<dbReference type="Proteomes" id="UP000235965">
    <property type="component" value="Unassembled WGS sequence"/>
</dbReference>
<name>A0A2J7R612_9NEOP</name>
<feature type="non-terminal residue" evidence="1">
    <location>
        <position position="1"/>
    </location>
</feature>
<sequence length="133" mass="14957">FPFCKIPFQPSEDTGALLSELPPFSQNVVHAADPSQIRKDDRGVWKNFPPHLCNCFQCEVSGMGASVVMQDDDVSSRTFIAQCTTELVQRLDITSSIDGLPRFQEFGQNKPLCIPEDCAHHLRSCWHCLCLLF</sequence>
<gene>
    <name evidence="1" type="ORF">B7P43_G06500</name>
</gene>
<keyword evidence="2" id="KW-1185">Reference proteome</keyword>
<proteinExistence type="predicted"/>
<dbReference type="EMBL" id="NEVH01006983">
    <property type="protein sequence ID" value="PNF36277.1"/>
    <property type="molecule type" value="Genomic_DNA"/>
</dbReference>